<name>A0ABT4A998_9BACT</name>
<evidence type="ECO:0000313" key="1">
    <source>
        <dbReference type="EMBL" id="MCY1077824.1"/>
    </source>
</evidence>
<gene>
    <name evidence="1" type="ORF">OV287_25465</name>
</gene>
<dbReference type="EMBL" id="JAPNKA010000001">
    <property type="protein sequence ID" value="MCY1077824.1"/>
    <property type="molecule type" value="Genomic_DNA"/>
</dbReference>
<reference evidence="1 2" key="1">
    <citation type="submission" date="2022-11" db="EMBL/GenBank/DDBJ databases">
        <title>Minimal conservation of predation-associated metabolite biosynthetic gene clusters underscores biosynthetic potential of Myxococcota including descriptions for ten novel species: Archangium lansinium sp. nov., Myxococcus landrumus sp. nov., Nannocystis bai.</title>
        <authorList>
            <person name="Ahearne A."/>
            <person name="Stevens C."/>
            <person name="Phillips K."/>
        </authorList>
    </citation>
    <scope>NUCLEOTIDE SEQUENCE [LARGE SCALE GENOMIC DNA]</scope>
    <source>
        <strain evidence="1 2">MIWBW</strain>
    </source>
</reference>
<evidence type="ECO:0000313" key="2">
    <source>
        <dbReference type="Proteomes" id="UP001207654"/>
    </source>
</evidence>
<sequence length="41" mass="4491">MSSKVTRREDGADASMRDILGHALEARPPVRARTALAHVFT</sequence>
<dbReference type="Proteomes" id="UP001207654">
    <property type="component" value="Unassembled WGS sequence"/>
</dbReference>
<protein>
    <submittedName>
        <fullName evidence="1">Uncharacterized protein</fullName>
    </submittedName>
</protein>
<dbReference type="RefSeq" id="WP_267536633.1">
    <property type="nucleotide sequence ID" value="NZ_JAPNKA010000001.1"/>
</dbReference>
<proteinExistence type="predicted"/>
<comment type="caution">
    <text evidence="1">The sequence shown here is derived from an EMBL/GenBank/DDBJ whole genome shotgun (WGS) entry which is preliminary data.</text>
</comment>
<accession>A0ABT4A998</accession>
<keyword evidence="2" id="KW-1185">Reference proteome</keyword>
<organism evidence="1 2">
    <name type="scientific">Archangium lansingense</name>
    <dbReference type="NCBI Taxonomy" id="2995310"/>
    <lineage>
        <taxon>Bacteria</taxon>
        <taxon>Pseudomonadati</taxon>
        <taxon>Myxococcota</taxon>
        <taxon>Myxococcia</taxon>
        <taxon>Myxococcales</taxon>
        <taxon>Cystobacterineae</taxon>
        <taxon>Archangiaceae</taxon>
        <taxon>Archangium</taxon>
    </lineage>
</organism>